<sequence>MLKCWKEVPGYNQFVRDKWHSLQVGGLGGFVLKEKFKSMKLALKEWHVSPTQNVPSRIESLKVRLSALDSKGEDTMLSDEEIQELHGITSDIHSLSCMNASICWQQSRSLWLKEGDGNTKYFHSVLASRRRGNAISSLQVNGATTEGVHPIRQAVFTHFASHFKAINVDRPGRCGTVTATEMQGDIMRYISEFHRNGKLAKGLNSTFIALIPKVDSPQRLNDFRPISLDRQILDGILIANEMVDKARKSKKELLLFKVDFEKAYDSVDWNYLDAVNFHKSMLVWVNISDSWLHEAASVLRCRVGKVPFLYLGLPIGGNPTRLGFWDPVVTRIKKRLTGWKSRFLSFGGRLILPKSVLTSLSVYVLSFFKAPS</sequence>
<name>A0A392MLQ5_9FABA</name>
<dbReference type="Proteomes" id="UP000265520">
    <property type="component" value="Unassembled WGS sequence"/>
</dbReference>
<keyword evidence="1" id="KW-0675">Receptor</keyword>
<dbReference type="AlphaFoldDB" id="A0A392MLQ5"/>
<evidence type="ECO:0000313" key="2">
    <source>
        <dbReference type="Proteomes" id="UP000265520"/>
    </source>
</evidence>
<keyword evidence="2" id="KW-1185">Reference proteome</keyword>
<keyword evidence="1" id="KW-0418">Kinase</keyword>
<feature type="non-terminal residue" evidence="1">
    <location>
        <position position="372"/>
    </location>
</feature>
<dbReference type="GO" id="GO:0016301">
    <property type="term" value="F:kinase activity"/>
    <property type="evidence" value="ECO:0007669"/>
    <property type="project" value="UniProtKB-KW"/>
</dbReference>
<dbReference type="PANTHER" id="PTHR33116:SF78">
    <property type="entry name" value="OS12G0587133 PROTEIN"/>
    <property type="match status" value="1"/>
</dbReference>
<organism evidence="1 2">
    <name type="scientific">Trifolium medium</name>
    <dbReference type="NCBI Taxonomy" id="97028"/>
    <lineage>
        <taxon>Eukaryota</taxon>
        <taxon>Viridiplantae</taxon>
        <taxon>Streptophyta</taxon>
        <taxon>Embryophyta</taxon>
        <taxon>Tracheophyta</taxon>
        <taxon>Spermatophyta</taxon>
        <taxon>Magnoliopsida</taxon>
        <taxon>eudicotyledons</taxon>
        <taxon>Gunneridae</taxon>
        <taxon>Pentapetalae</taxon>
        <taxon>rosids</taxon>
        <taxon>fabids</taxon>
        <taxon>Fabales</taxon>
        <taxon>Fabaceae</taxon>
        <taxon>Papilionoideae</taxon>
        <taxon>50 kb inversion clade</taxon>
        <taxon>NPAAA clade</taxon>
        <taxon>Hologalegina</taxon>
        <taxon>IRL clade</taxon>
        <taxon>Trifolieae</taxon>
        <taxon>Trifolium</taxon>
    </lineage>
</organism>
<reference evidence="1 2" key="1">
    <citation type="journal article" date="2018" name="Front. Plant Sci.">
        <title>Red Clover (Trifolium pratense) and Zigzag Clover (T. medium) - A Picture of Genomic Similarities and Differences.</title>
        <authorList>
            <person name="Dluhosova J."/>
            <person name="Istvanek J."/>
            <person name="Nedelnik J."/>
            <person name="Repkova J."/>
        </authorList>
    </citation>
    <scope>NUCLEOTIDE SEQUENCE [LARGE SCALE GENOMIC DNA]</scope>
    <source>
        <strain evidence="2">cv. 10/8</strain>
        <tissue evidence="1">Leaf</tissue>
    </source>
</reference>
<evidence type="ECO:0000313" key="1">
    <source>
        <dbReference type="EMBL" id="MCH88301.1"/>
    </source>
</evidence>
<protein>
    <submittedName>
        <fullName evidence="1">Cysteine-rich receptor-like protein kinase</fullName>
    </submittedName>
</protein>
<proteinExistence type="predicted"/>
<accession>A0A392MLQ5</accession>
<comment type="caution">
    <text evidence="1">The sequence shown here is derived from an EMBL/GenBank/DDBJ whole genome shotgun (WGS) entry which is preliminary data.</text>
</comment>
<keyword evidence="1" id="KW-0808">Transferase</keyword>
<gene>
    <name evidence="1" type="ORF">A2U01_0009185</name>
</gene>
<dbReference type="PANTHER" id="PTHR33116">
    <property type="entry name" value="REVERSE TRANSCRIPTASE ZINC-BINDING DOMAIN-CONTAINING PROTEIN-RELATED-RELATED"/>
    <property type="match status" value="1"/>
</dbReference>
<dbReference type="EMBL" id="LXQA010013902">
    <property type="protein sequence ID" value="MCH88301.1"/>
    <property type="molecule type" value="Genomic_DNA"/>
</dbReference>